<feature type="signal peptide" evidence="2">
    <location>
        <begin position="1"/>
        <end position="24"/>
    </location>
</feature>
<dbReference type="InterPro" id="IPR013694">
    <property type="entry name" value="VIT"/>
</dbReference>
<reference evidence="5" key="1">
    <citation type="submission" date="2022-03" db="EMBL/GenBank/DDBJ databases">
        <authorList>
            <person name="Lindestad O."/>
        </authorList>
    </citation>
    <scope>NUCLEOTIDE SEQUENCE</scope>
</reference>
<name>A0A8S4RJB5_9NEOP</name>
<keyword evidence="2" id="KW-0732">Signal</keyword>
<dbReference type="SMART" id="SM00327">
    <property type="entry name" value="VWA"/>
    <property type="match status" value="1"/>
</dbReference>
<accession>A0A8S4RJB5</accession>
<evidence type="ECO:0000313" key="6">
    <source>
        <dbReference type="Proteomes" id="UP000838756"/>
    </source>
</evidence>
<dbReference type="SUPFAM" id="SSF53300">
    <property type="entry name" value="vWA-like"/>
    <property type="match status" value="1"/>
</dbReference>
<dbReference type="Pfam" id="PF00092">
    <property type="entry name" value="VWA"/>
    <property type="match status" value="1"/>
</dbReference>
<dbReference type="Pfam" id="PF13768">
    <property type="entry name" value="VWA_3"/>
    <property type="match status" value="1"/>
</dbReference>
<evidence type="ECO:0000256" key="1">
    <source>
        <dbReference type="SAM" id="MobiDB-lite"/>
    </source>
</evidence>
<feature type="chain" id="PRO_5035832326" evidence="2">
    <location>
        <begin position="25"/>
        <end position="980"/>
    </location>
</feature>
<dbReference type="PROSITE" id="PS50234">
    <property type="entry name" value="VWFA"/>
    <property type="match status" value="1"/>
</dbReference>
<dbReference type="GO" id="GO:0032991">
    <property type="term" value="C:protein-containing complex"/>
    <property type="evidence" value="ECO:0007669"/>
    <property type="project" value="UniProtKB-ARBA"/>
</dbReference>
<dbReference type="Pfam" id="PF08487">
    <property type="entry name" value="VIT"/>
    <property type="match status" value="1"/>
</dbReference>
<comment type="caution">
    <text evidence="5">The sequence shown here is derived from an EMBL/GenBank/DDBJ whole genome shotgun (WGS) entry which is preliminary data.</text>
</comment>
<dbReference type="SMART" id="SM00609">
    <property type="entry name" value="VIT"/>
    <property type="match status" value="1"/>
</dbReference>
<dbReference type="Proteomes" id="UP000838756">
    <property type="component" value="Unassembled WGS sequence"/>
</dbReference>
<dbReference type="EMBL" id="CAKXAJ010025165">
    <property type="protein sequence ID" value="CAH2235925.1"/>
    <property type="molecule type" value="Genomic_DNA"/>
</dbReference>
<feature type="region of interest" description="Disordered" evidence="1">
    <location>
        <begin position="664"/>
        <end position="683"/>
    </location>
</feature>
<evidence type="ECO:0000256" key="2">
    <source>
        <dbReference type="SAM" id="SignalP"/>
    </source>
</evidence>
<dbReference type="PANTHER" id="PTHR10338">
    <property type="entry name" value="INTER-ALPHA-TRYPSIN INHIBITOR HEAVY CHAIN FAMILY MEMBER"/>
    <property type="match status" value="1"/>
</dbReference>
<dbReference type="PROSITE" id="PS51468">
    <property type="entry name" value="VIT"/>
    <property type="match status" value="1"/>
</dbReference>
<feature type="domain" description="VIT" evidence="4">
    <location>
        <begin position="48"/>
        <end position="177"/>
    </location>
</feature>
<dbReference type="InterPro" id="IPR050934">
    <property type="entry name" value="ITIH"/>
</dbReference>
<protein>
    <submittedName>
        <fullName evidence="5">Jg24472 protein</fullName>
    </submittedName>
</protein>
<dbReference type="InterPro" id="IPR036465">
    <property type="entry name" value="vWFA_dom_sf"/>
</dbReference>
<feature type="domain" description="VWFA" evidence="3">
    <location>
        <begin position="337"/>
        <end position="561"/>
    </location>
</feature>
<evidence type="ECO:0000313" key="5">
    <source>
        <dbReference type="EMBL" id="CAH2235925.1"/>
    </source>
</evidence>
<dbReference type="Gene3D" id="3.40.50.410">
    <property type="entry name" value="von Willebrand factor, type A domain"/>
    <property type="match status" value="1"/>
</dbReference>
<proteinExistence type="predicted"/>
<evidence type="ECO:0000259" key="4">
    <source>
        <dbReference type="PROSITE" id="PS51468"/>
    </source>
</evidence>
<dbReference type="InterPro" id="IPR002035">
    <property type="entry name" value="VWF_A"/>
</dbReference>
<dbReference type="AlphaFoldDB" id="A0A8S4RJB5"/>
<sequence>MTRWWLTTVLCFTVLSLSAQTVSAVHPTFPRFPSVHDPRVIVGSRYKAVDEEIIEDETDASIKVTHMRVRSEIAMRYARTIIVCNLYNPSRHPEEVTFNLLLPDTAFISGFTMTLGEETYEAYVKETEEAKQIYNDAVAQDTSAAHIATDARESNHFTIKFNVEGRTNATYRLRYEELLVRRNGVYNHAINLHPGTLVPKMDVVVHIKESQKISVLRVPELRTGNEIDATEKDAQNPKAVIRRGKNAREATITFTPDLAEQRRLAEIYVEKRKQSLDPDSLNVGYDSSEEENDNEGLLGQFVVQYDVDQPKNGEILVNDGYFVHFFAPSSLPPLSKHVVFVLDTSGSMLGDKIEQLRKAMDAILSDLNPSDYFSIVEFNSFVKVHDLRDIDKSMPLPDALPSSTDIKVPPALASPENIALAKNIVTRLVAEEGTNIYEALDVAIKIVQNGDYPAALTDSANVSTVDYNNEANQSKYELEPIIIFLTDGEPTEGETITERIIINISERNSGAKRATLHSLAFGEDADRVFLRKLSLRNDGFMRHIYEAADAALQLHDFYREVSSPLLSNVRFQYPRQQIKEGSLSQSQFRTINDGSEVAVVGRIAERSKEITPLVLGLRAGSKGRGRKPYEVNSTVPVTQSKDDYLPLERLWAYLTIKQLLDRSEAGETSQSGSDDDNSEESPEKKALAIALKYSFVTPLTSLVVVRLNKTDVLDALDAETVDEPRFLRYMSEPLLLKEPTYTGASTGGELSVQSSAGPVLFVRATRRFTATIDSGNPISSGHQFSMSYYESHDNRYHSSDLGADYHTTGIEIQGNSGSGHHYSGFKSSGQHYSGFQIGGGAESGLCNQYNASHEPTPPQRPMAPIDPGLVAVYHLEGYEWALGLINASDDTLLLCNSGSQAYLKLSKDVDPPKRDKGDYECWPGALTYPKKEKILCVYLTRCFAARNFTVSEYQASSCFAGSRYMYAGVCCQESEIDKKP</sequence>
<dbReference type="OrthoDB" id="299997at2759"/>
<keyword evidence="6" id="KW-1185">Reference proteome</keyword>
<organism evidence="5 6">
    <name type="scientific">Pararge aegeria aegeria</name>
    <dbReference type="NCBI Taxonomy" id="348720"/>
    <lineage>
        <taxon>Eukaryota</taxon>
        <taxon>Metazoa</taxon>
        <taxon>Ecdysozoa</taxon>
        <taxon>Arthropoda</taxon>
        <taxon>Hexapoda</taxon>
        <taxon>Insecta</taxon>
        <taxon>Pterygota</taxon>
        <taxon>Neoptera</taxon>
        <taxon>Endopterygota</taxon>
        <taxon>Lepidoptera</taxon>
        <taxon>Glossata</taxon>
        <taxon>Ditrysia</taxon>
        <taxon>Papilionoidea</taxon>
        <taxon>Nymphalidae</taxon>
        <taxon>Satyrinae</taxon>
        <taxon>Satyrini</taxon>
        <taxon>Parargina</taxon>
        <taxon>Pararge</taxon>
    </lineage>
</organism>
<evidence type="ECO:0000259" key="3">
    <source>
        <dbReference type="PROSITE" id="PS50234"/>
    </source>
</evidence>
<gene>
    <name evidence="5" type="primary">jg24472</name>
    <name evidence="5" type="ORF">PAEG_LOCUS13430</name>
</gene>
<dbReference type="PANTHER" id="PTHR10338:SF108">
    <property type="entry name" value="INTER-ALPHA-TRYPSIN INHIBITOR HEAVY CHAIN H4-LIKE PROTEIN"/>
    <property type="match status" value="1"/>
</dbReference>